<dbReference type="InterPro" id="IPR037165">
    <property type="entry name" value="AldOxase/xan_DH_Mopterin-bd_sf"/>
</dbReference>
<dbReference type="GO" id="GO:0016491">
    <property type="term" value="F:oxidoreductase activity"/>
    <property type="evidence" value="ECO:0007669"/>
    <property type="project" value="InterPro"/>
</dbReference>
<feature type="compositionally biased region" description="Basic and acidic residues" evidence="1">
    <location>
        <begin position="17"/>
        <end position="26"/>
    </location>
</feature>
<evidence type="ECO:0000313" key="3">
    <source>
        <dbReference type="EMBL" id="GGZ72294.1"/>
    </source>
</evidence>
<dbReference type="SMART" id="SM01008">
    <property type="entry name" value="Ald_Xan_dh_C"/>
    <property type="match status" value="1"/>
</dbReference>
<name>A0A8H9IEZ8_9ALTE</name>
<feature type="domain" description="Aldehyde oxidase/xanthine dehydrogenase a/b hammerhead" evidence="2">
    <location>
        <begin position="254"/>
        <end position="340"/>
    </location>
</feature>
<dbReference type="PANTHER" id="PTHR47495">
    <property type="entry name" value="ALDEHYDE DEHYDROGENASE"/>
    <property type="match status" value="1"/>
</dbReference>
<dbReference type="AlphaFoldDB" id="A0A8H9IEZ8"/>
<dbReference type="Gene3D" id="3.30.365.10">
    <property type="entry name" value="Aldehyde oxidase/xanthine dehydrogenase, molybdopterin binding domain"/>
    <property type="match status" value="4"/>
</dbReference>
<gene>
    <name evidence="3" type="ORF">GCM10011274_33190</name>
</gene>
<sequence>MTKSNHAEQIDTITSSQKHDQSDNGDEHIVEAENTGRRKFIGYMLKGSSFAVALHITGGALRPQDANAQLLGIPELADELDLTDLLLISGDPFYYDYLIKITSDNRVRFELPRMEVGQGILTAAMMILAEELDVEMSSIDATLSPAEIRRATGQITGGSHAITSLWDPLRKVAAALLHKIKLSAAVHFGLSVNDISTENGFAIGNDGSRIAYSALTAGVEGRNDAARLAQPKDPSQYKIIGTQQKRVDARDIVTGKLDFAMDLDVVPDAMPTVVARPPSLGGRVITFDDSEAIGLPGVLAIREVPLDVDANSSGVAVVARSFGEAFRARDALNISWSEGAAENLSDAEVIEQLRAINLPTLPNIPLATDSVGGEFIFPYLAHAPMETMTALADATGSKVRVWTGAKTPLAAQAKIARELGVLPTDVEVNVIQSGGSFGRRLFFDAAVEGARISQIVNRPIKLMFTRQDDTKFGRARPLSLHNVKATYTRGFLIGKKVLSFDHRAATAELDLEHGFGDGITALGGELAPAAFSQTIWHSTQLVQYKFGVTSLLLNEKKFVVPTSSWRGIYSGTAAVANEIVVDELARAMNKDEYQFRLQMLDDDRSKAVLRKVSQEGNWGRSIEKGRAQGLGLHKEYKSRAAVLVELQTFKDPEKESKVTKIVVALDVNRVLNPTGLEAQVIGAATDAITYMIRTSLHLDNGAIRESSYGDFEIARMRNTPPDIEVHFMPPNGETPGGAGELVVPAAAAAIANAFARATGIAPRRFPLRDFYPEG</sequence>
<organism evidence="3 4">
    <name type="scientific">Paraglaciecola chathamensis</name>
    <dbReference type="NCBI Taxonomy" id="368405"/>
    <lineage>
        <taxon>Bacteria</taxon>
        <taxon>Pseudomonadati</taxon>
        <taxon>Pseudomonadota</taxon>
        <taxon>Gammaproteobacteria</taxon>
        <taxon>Alteromonadales</taxon>
        <taxon>Alteromonadaceae</taxon>
        <taxon>Paraglaciecola</taxon>
    </lineage>
</organism>
<protein>
    <submittedName>
        <fullName evidence="3">Isoquinoline 1-oxidoreductase subunit beta</fullName>
    </submittedName>
</protein>
<dbReference type="InterPro" id="IPR008274">
    <property type="entry name" value="AldOxase/xan_DH_MoCoBD1"/>
</dbReference>
<dbReference type="InterPro" id="IPR046867">
    <property type="entry name" value="AldOxase/xan_DH_MoCoBD2"/>
</dbReference>
<dbReference type="Proteomes" id="UP000622604">
    <property type="component" value="Unassembled WGS sequence"/>
</dbReference>
<dbReference type="InterPro" id="IPR052516">
    <property type="entry name" value="N-heterocyclic_Hydroxylase"/>
</dbReference>
<dbReference type="PIRSF" id="PIRSF036389">
    <property type="entry name" value="IOR_B"/>
    <property type="match status" value="1"/>
</dbReference>
<dbReference type="InterPro" id="IPR000674">
    <property type="entry name" value="Ald_Oxase/Xan_DH_a/b"/>
</dbReference>
<dbReference type="Pfam" id="PF20256">
    <property type="entry name" value="MoCoBD_2"/>
    <property type="match status" value="1"/>
</dbReference>
<dbReference type="InterPro" id="IPR012368">
    <property type="entry name" value="OxRdtase_Mopterin-bd_su_IorB"/>
</dbReference>
<evidence type="ECO:0000256" key="1">
    <source>
        <dbReference type="SAM" id="MobiDB-lite"/>
    </source>
</evidence>
<dbReference type="Pfam" id="PF02738">
    <property type="entry name" value="MoCoBD_1"/>
    <property type="match status" value="1"/>
</dbReference>
<dbReference type="Gene3D" id="3.90.1170.50">
    <property type="entry name" value="Aldehyde oxidase/xanthine dehydrogenase, a/b hammerhead"/>
    <property type="match status" value="1"/>
</dbReference>
<dbReference type="EMBL" id="BMZC01000010">
    <property type="protein sequence ID" value="GGZ72294.1"/>
    <property type="molecule type" value="Genomic_DNA"/>
</dbReference>
<dbReference type="SUPFAM" id="SSF56003">
    <property type="entry name" value="Molybdenum cofactor-binding domain"/>
    <property type="match status" value="2"/>
</dbReference>
<feature type="region of interest" description="Disordered" evidence="1">
    <location>
        <begin position="1"/>
        <end position="26"/>
    </location>
</feature>
<accession>A0A8H9IEZ8</accession>
<comment type="caution">
    <text evidence="3">The sequence shown here is derived from an EMBL/GenBank/DDBJ whole genome shotgun (WGS) entry which is preliminary data.</text>
</comment>
<reference evidence="3" key="2">
    <citation type="submission" date="2020-09" db="EMBL/GenBank/DDBJ databases">
        <authorList>
            <person name="Sun Q."/>
            <person name="Kim S."/>
        </authorList>
    </citation>
    <scope>NUCLEOTIDE SEQUENCE</scope>
    <source>
        <strain evidence="3">KCTC 32337</strain>
    </source>
</reference>
<proteinExistence type="predicted"/>
<dbReference type="RefSeq" id="WP_191866652.1">
    <property type="nucleotide sequence ID" value="NZ_BMZC01000010.1"/>
</dbReference>
<evidence type="ECO:0000259" key="2">
    <source>
        <dbReference type="SMART" id="SM01008"/>
    </source>
</evidence>
<dbReference type="PANTHER" id="PTHR47495:SF1">
    <property type="entry name" value="BLL3820 PROTEIN"/>
    <property type="match status" value="1"/>
</dbReference>
<evidence type="ECO:0000313" key="4">
    <source>
        <dbReference type="Proteomes" id="UP000622604"/>
    </source>
</evidence>
<reference evidence="3" key="1">
    <citation type="journal article" date="2014" name="Int. J. Syst. Evol. Microbiol.">
        <title>Complete genome sequence of Corynebacterium casei LMG S-19264T (=DSM 44701T), isolated from a smear-ripened cheese.</title>
        <authorList>
            <consortium name="US DOE Joint Genome Institute (JGI-PGF)"/>
            <person name="Walter F."/>
            <person name="Albersmeier A."/>
            <person name="Kalinowski J."/>
            <person name="Ruckert C."/>
        </authorList>
    </citation>
    <scope>NUCLEOTIDE SEQUENCE</scope>
    <source>
        <strain evidence="3">KCTC 32337</strain>
    </source>
</reference>